<keyword evidence="3" id="KW-1185">Reference proteome</keyword>
<feature type="region of interest" description="Disordered" evidence="1">
    <location>
        <begin position="1"/>
        <end position="67"/>
    </location>
</feature>
<reference evidence="2" key="1">
    <citation type="submission" date="2022-10" db="EMBL/GenBank/DDBJ databases">
        <title>Puccinia triticina Genome sequencing and assembly.</title>
        <authorList>
            <person name="Li C."/>
        </authorList>
    </citation>
    <scope>NUCLEOTIDE SEQUENCE</scope>
    <source>
        <strain evidence="2">Pt15</strain>
    </source>
</reference>
<evidence type="ECO:0000256" key="1">
    <source>
        <dbReference type="SAM" id="MobiDB-lite"/>
    </source>
</evidence>
<dbReference type="GeneID" id="77801377"/>
<evidence type="ECO:0000313" key="2">
    <source>
        <dbReference type="EMBL" id="WAQ88897.1"/>
    </source>
</evidence>
<dbReference type="EMBL" id="CP110430">
    <property type="protein sequence ID" value="WAQ88897.1"/>
    <property type="molecule type" value="Genomic_DNA"/>
</dbReference>
<proteinExistence type="predicted"/>
<gene>
    <name evidence="2" type="ORF">PtA15_10A319</name>
</gene>
<dbReference type="Proteomes" id="UP001164743">
    <property type="component" value="Chromosome 10A"/>
</dbReference>
<organism evidence="2 3">
    <name type="scientific">Puccinia triticina</name>
    <dbReference type="NCBI Taxonomy" id="208348"/>
    <lineage>
        <taxon>Eukaryota</taxon>
        <taxon>Fungi</taxon>
        <taxon>Dikarya</taxon>
        <taxon>Basidiomycota</taxon>
        <taxon>Pucciniomycotina</taxon>
        <taxon>Pucciniomycetes</taxon>
        <taxon>Pucciniales</taxon>
        <taxon>Pucciniaceae</taxon>
        <taxon>Puccinia</taxon>
    </lineage>
</organism>
<sequence>MLRNNLNSSQTPVRALRPSPIRPRAGQSVPPGGARVTQGNRYNPLTGGSRLQSLLTPDAEPRRDPTGVNANFFLQDDTLTPMEVALTVENENHVPESIQAAEDREGLEVAAMFAPGTQTDSVAQVVQDLITQMNFDDDTASLVNRLLTVPREDQWSVSVVLAVANNNQLGLRHHAAIDDAPVVALAPHTYTNTIRTFLRLQIRALLTVGDLHAYSQTRTTGGLPIARSPLLLLMTRLAGQPAAYITEHLPTGWPTDHLANQSVLQMMRVLLKHERGMLRNLLLSNIKEFNRHPIDGPVPKLSDLILIIDRHMGPADGIRSAEDIQADYTATMMVRLAFIRLQVVYHYLNPDPATNLSQWEIIDRQLEFLRRQSIHYKQAYARLVIQRDRDLFGDFHFQDMERDMIVLPTENEVQHKITMAATAPTTQFAPVDHVVDKAAFN</sequence>
<evidence type="ECO:0000313" key="3">
    <source>
        <dbReference type="Proteomes" id="UP001164743"/>
    </source>
</evidence>
<protein>
    <submittedName>
        <fullName evidence="2">Uncharacterized protein</fullName>
    </submittedName>
</protein>
<name>A0ABY7CWR6_9BASI</name>
<accession>A0ABY7CWR6</accession>
<feature type="compositionally biased region" description="Polar residues" evidence="1">
    <location>
        <begin position="1"/>
        <end position="12"/>
    </location>
</feature>
<dbReference type="RefSeq" id="XP_053024452.1">
    <property type="nucleotide sequence ID" value="XM_053160482.1"/>
</dbReference>